<feature type="non-terminal residue" evidence="1">
    <location>
        <position position="1"/>
    </location>
</feature>
<organism evidence="1 2">
    <name type="scientific">Choiromyces venosus 120613-1</name>
    <dbReference type="NCBI Taxonomy" id="1336337"/>
    <lineage>
        <taxon>Eukaryota</taxon>
        <taxon>Fungi</taxon>
        <taxon>Dikarya</taxon>
        <taxon>Ascomycota</taxon>
        <taxon>Pezizomycotina</taxon>
        <taxon>Pezizomycetes</taxon>
        <taxon>Pezizales</taxon>
        <taxon>Tuberaceae</taxon>
        <taxon>Choiromyces</taxon>
    </lineage>
</organism>
<dbReference type="OrthoDB" id="4843387at2759"/>
<protein>
    <submittedName>
        <fullName evidence="1">Uncharacterized protein</fullName>
    </submittedName>
</protein>
<dbReference type="Proteomes" id="UP000276215">
    <property type="component" value="Unassembled WGS sequence"/>
</dbReference>
<evidence type="ECO:0000313" key="1">
    <source>
        <dbReference type="EMBL" id="RPB05006.1"/>
    </source>
</evidence>
<keyword evidence="2" id="KW-1185">Reference proteome</keyword>
<sequence length="85" mass="10258">AYHEEFKIILKEENKKTRQIGLTSQLLPIEWANYAFRNEISVEVRATFCTNLVWNKNGEKRHEECIGIKRKQHTSMMCWRMISWD</sequence>
<dbReference type="AlphaFoldDB" id="A0A3N4K356"/>
<gene>
    <name evidence="1" type="ORF">L873DRAFT_1664479</name>
</gene>
<proteinExistence type="predicted"/>
<reference evidence="1 2" key="1">
    <citation type="journal article" date="2018" name="Nat. Ecol. Evol.">
        <title>Pezizomycetes genomes reveal the molecular basis of ectomycorrhizal truffle lifestyle.</title>
        <authorList>
            <person name="Murat C."/>
            <person name="Payen T."/>
            <person name="Noel B."/>
            <person name="Kuo A."/>
            <person name="Morin E."/>
            <person name="Chen J."/>
            <person name="Kohler A."/>
            <person name="Krizsan K."/>
            <person name="Balestrini R."/>
            <person name="Da Silva C."/>
            <person name="Montanini B."/>
            <person name="Hainaut M."/>
            <person name="Levati E."/>
            <person name="Barry K.W."/>
            <person name="Belfiori B."/>
            <person name="Cichocki N."/>
            <person name="Clum A."/>
            <person name="Dockter R.B."/>
            <person name="Fauchery L."/>
            <person name="Guy J."/>
            <person name="Iotti M."/>
            <person name="Le Tacon F."/>
            <person name="Lindquist E.A."/>
            <person name="Lipzen A."/>
            <person name="Malagnac F."/>
            <person name="Mello A."/>
            <person name="Molinier V."/>
            <person name="Miyauchi S."/>
            <person name="Poulain J."/>
            <person name="Riccioni C."/>
            <person name="Rubini A."/>
            <person name="Sitrit Y."/>
            <person name="Splivallo R."/>
            <person name="Traeger S."/>
            <person name="Wang M."/>
            <person name="Zifcakova L."/>
            <person name="Wipf D."/>
            <person name="Zambonelli A."/>
            <person name="Paolocci F."/>
            <person name="Nowrousian M."/>
            <person name="Ottonello S."/>
            <person name="Baldrian P."/>
            <person name="Spatafora J.W."/>
            <person name="Henrissat B."/>
            <person name="Nagy L.G."/>
            <person name="Aury J.M."/>
            <person name="Wincker P."/>
            <person name="Grigoriev I.V."/>
            <person name="Bonfante P."/>
            <person name="Martin F.M."/>
        </authorList>
    </citation>
    <scope>NUCLEOTIDE SEQUENCE [LARGE SCALE GENOMIC DNA]</scope>
    <source>
        <strain evidence="1 2">120613-1</strain>
    </source>
</reference>
<evidence type="ECO:0000313" key="2">
    <source>
        <dbReference type="Proteomes" id="UP000276215"/>
    </source>
</evidence>
<name>A0A3N4K356_9PEZI</name>
<dbReference type="EMBL" id="ML120355">
    <property type="protein sequence ID" value="RPB05006.1"/>
    <property type="molecule type" value="Genomic_DNA"/>
</dbReference>
<accession>A0A3N4K356</accession>